<dbReference type="InterPro" id="IPR012340">
    <property type="entry name" value="NA-bd_OB-fold"/>
</dbReference>
<reference evidence="2 3" key="1">
    <citation type="submission" date="2016-11" db="EMBL/GenBank/DDBJ databases">
        <title>Mixed transmission modes and dynamic genome evolution in an obligate animal-bacterial symbiosis.</title>
        <authorList>
            <person name="Russell S.L."/>
            <person name="Corbett-Detig R.B."/>
            <person name="Cavanaugh C.M."/>
        </authorList>
    </citation>
    <scope>NUCLEOTIDE SEQUENCE [LARGE SCALE GENOMIC DNA]</scope>
    <source>
        <strain evidence="2">Se-Cadez</strain>
    </source>
</reference>
<dbReference type="Gene3D" id="2.40.50.140">
    <property type="entry name" value="Nucleic acid-binding proteins"/>
    <property type="match status" value="1"/>
</dbReference>
<dbReference type="InterPro" id="IPR036388">
    <property type="entry name" value="WH-like_DNA-bd_sf"/>
</dbReference>
<dbReference type="OrthoDB" id="9764149at2"/>
<dbReference type="Pfam" id="PF18614">
    <property type="entry name" value="RNase_II_C_S1"/>
    <property type="match status" value="1"/>
</dbReference>
<dbReference type="GO" id="GO:0006402">
    <property type="term" value="P:mRNA catabolic process"/>
    <property type="evidence" value="ECO:0007669"/>
    <property type="project" value="TreeGrafter"/>
</dbReference>
<dbReference type="InterPro" id="IPR040596">
    <property type="entry name" value="RNase_II_C_S1"/>
</dbReference>
<evidence type="ECO:0000313" key="2">
    <source>
        <dbReference type="EMBL" id="OOZ37095.1"/>
    </source>
</evidence>
<dbReference type="InterPro" id="IPR001900">
    <property type="entry name" value="RNase_II/R"/>
</dbReference>
<comment type="caution">
    <text evidence="2">The sequence shown here is derived from an EMBL/GenBank/DDBJ whole genome shotgun (WGS) entry which is preliminary data.</text>
</comment>
<evidence type="ECO:0000259" key="1">
    <source>
        <dbReference type="SMART" id="SM00955"/>
    </source>
</evidence>
<accession>A0A1T2KW84</accession>
<dbReference type="InterPro" id="IPR056404">
    <property type="entry name" value="HTH_RNase_II"/>
</dbReference>
<sequence>MFDHRPSAGSLALYKIRPAIVTAVSDKIDITLDGCKSKRVRPKDIAILHPGPLKSLGDLGDPAGNVDEAWALLEGGETHLEELAELAFGDYTPTTAWAAWQLVAEGLYFEGTPENIKVRSEAQIAEDRAQCEAKAAAERDRETFLERLRSRALEEGDRERLSEVERMALKVNDRSRILQALGHQESAENAHRMLVDVGYWEATHNPYPARQSLVEVDPDHSLPELPREERLDLTHLAAYAIDDEGSQDPDDAISLDGDRIWVHVADVAALVTPDSELDLEARERAANLYIPERIVHMLPPAITDILGLGLQEISPALSFGFRLDEQGEPQELEVAASLVRVSRHSYAEINERMGEEPFATLYQLAERYRNRRKVAGAASIDLPEVSVRVNDENIRIKPLKRLDSRQMVTDAMLMAGEAVARYAIVRDIPVPFATQPPPDARAEPEGMAQMYAYRRQMKPSQSKAVEEAHSGLGLEVYTRTTSPLRRYLDLVTHQQLRAHLKGETLLAVSDITERIGATDGTGGAIRRAERFSNTHWKMVYLQRNSLWQGTGVVVEMNDKRATVIIPELAMETRVRLRREVPLDQEIRLAVREVDLADLTAWFRVIE</sequence>
<dbReference type="Proteomes" id="UP000190896">
    <property type="component" value="Unassembled WGS sequence"/>
</dbReference>
<dbReference type="PANTHER" id="PTHR23355">
    <property type="entry name" value="RIBONUCLEASE"/>
    <property type="match status" value="1"/>
</dbReference>
<dbReference type="RefSeq" id="WP_078486246.1">
    <property type="nucleotide sequence ID" value="NZ_MPRJ01000018.1"/>
</dbReference>
<dbReference type="InterPro" id="IPR050180">
    <property type="entry name" value="RNR_Ribonuclease"/>
</dbReference>
<proteinExistence type="predicted"/>
<evidence type="ECO:0000313" key="3">
    <source>
        <dbReference type="Proteomes" id="UP000190896"/>
    </source>
</evidence>
<dbReference type="AlphaFoldDB" id="A0A1T2KW84"/>
<dbReference type="Pfam" id="PF23161">
    <property type="entry name" value="HTH_RNase_II"/>
    <property type="match status" value="1"/>
</dbReference>
<name>A0A1T2KW84_9GAMM</name>
<dbReference type="SUPFAM" id="SSF50249">
    <property type="entry name" value="Nucleic acid-binding proteins"/>
    <property type="match status" value="2"/>
</dbReference>
<dbReference type="Gene3D" id="1.10.10.10">
    <property type="entry name" value="Winged helix-like DNA-binding domain superfamily/Winged helix DNA-binding domain"/>
    <property type="match status" value="1"/>
</dbReference>
<protein>
    <submittedName>
        <fullName evidence="2">Exoribonuclease II</fullName>
    </submittedName>
</protein>
<dbReference type="SMART" id="SM00955">
    <property type="entry name" value="RNB"/>
    <property type="match status" value="1"/>
</dbReference>
<gene>
    <name evidence="2" type="ORF">BOW51_04100</name>
</gene>
<dbReference type="GO" id="GO:0003723">
    <property type="term" value="F:RNA binding"/>
    <property type="evidence" value="ECO:0007669"/>
    <property type="project" value="InterPro"/>
</dbReference>
<keyword evidence="3" id="KW-1185">Reference proteome</keyword>
<dbReference type="Pfam" id="PF00773">
    <property type="entry name" value="RNB"/>
    <property type="match status" value="2"/>
</dbReference>
<dbReference type="PANTHER" id="PTHR23355:SF42">
    <property type="entry name" value="RIBONUCLEASE II, CHLOROPLASTIC_MITOCHONDRIAL"/>
    <property type="match status" value="1"/>
</dbReference>
<dbReference type="GO" id="GO:0000175">
    <property type="term" value="F:3'-5'-RNA exonuclease activity"/>
    <property type="evidence" value="ECO:0007669"/>
    <property type="project" value="TreeGrafter"/>
</dbReference>
<dbReference type="EMBL" id="MPRJ01000018">
    <property type="protein sequence ID" value="OOZ37095.1"/>
    <property type="molecule type" value="Genomic_DNA"/>
</dbReference>
<organism evidence="2 3">
    <name type="scientific">Solemya velesiana gill symbiont</name>
    <dbReference type="NCBI Taxonomy" id="1918948"/>
    <lineage>
        <taxon>Bacteria</taxon>
        <taxon>Pseudomonadati</taxon>
        <taxon>Pseudomonadota</taxon>
        <taxon>Gammaproteobacteria</taxon>
        <taxon>sulfur-oxidizing symbionts</taxon>
    </lineage>
</organism>
<dbReference type="GO" id="GO:0000932">
    <property type="term" value="C:P-body"/>
    <property type="evidence" value="ECO:0007669"/>
    <property type="project" value="TreeGrafter"/>
</dbReference>
<feature type="domain" description="RNB" evidence="1">
    <location>
        <begin position="230"/>
        <end position="502"/>
    </location>
</feature>